<gene>
    <name evidence="2" type="ORF">PMG11_06999</name>
</gene>
<dbReference type="OrthoDB" id="623670at2759"/>
<dbReference type="CDD" id="cd22191">
    <property type="entry name" value="DPBB_RlpA_EXP_N-like"/>
    <property type="match status" value="1"/>
</dbReference>
<evidence type="ECO:0000313" key="2">
    <source>
        <dbReference type="EMBL" id="CEJ58340.1"/>
    </source>
</evidence>
<dbReference type="STRING" id="104259.A0A0F7TSD4"/>
<dbReference type="InterPro" id="IPR051477">
    <property type="entry name" value="Expansin_CellWall"/>
</dbReference>
<evidence type="ECO:0000256" key="1">
    <source>
        <dbReference type="ARBA" id="ARBA00022729"/>
    </source>
</evidence>
<keyword evidence="3" id="KW-1185">Reference proteome</keyword>
<dbReference type="EMBL" id="CDHK01000006">
    <property type="protein sequence ID" value="CEJ58340.1"/>
    <property type="molecule type" value="Genomic_DNA"/>
</dbReference>
<dbReference type="Gene3D" id="2.40.40.10">
    <property type="entry name" value="RlpA-like domain"/>
    <property type="match status" value="1"/>
</dbReference>
<proteinExistence type="predicted"/>
<accession>A0A0F7TSD4</accession>
<name>A0A0F7TSD4_PENBI</name>
<protein>
    <recommendedName>
        <fullName evidence="4">Allergen Asp f 7</fullName>
    </recommendedName>
</protein>
<dbReference type="Proteomes" id="UP000042958">
    <property type="component" value="Unassembled WGS sequence"/>
</dbReference>
<dbReference type="SUPFAM" id="SSF50685">
    <property type="entry name" value="Barwin-like endoglucanases"/>
    <property type="match status" value="1"/>
</dbReference>
<evidence type="ECO:0000313" key="3">
    <source>
        <dbReference type="Proteomes" id="UP000042958"/>
    </source>
</evidence>
<reference evidence="3" key="1">
    <citation type="journal article" date="2015" name="Genome Announc.">
        <title>Draft genome sequence of the fungus Penicillium brasilianum MG11.</title>
        <authorList>
            <person name="Horn F."/>
            <person name="Linde J."/>
            <person name="Mattern D.J."/>
            <person name="Walther G."/>
            <person name="Guthke R."/>
            <person name="Brakhage A.A."/>
            <person name="Valiante V."/>
        </authorList>
    </citation>
    <scope>NUCLEOTIDE SEQUENCE [LARGE SCALE GENOMIC DNA]</scope>
    <source>
        <strain evidence="3">MG11</strain>
    </source>
</reference>
<evidence type="ECO:0008006" key="4">
    <source>
        <dbReference type="Google" id="ProtNLM"/>
    </source>
</evidence>
<dbReference type="PANTHER" id="PTHR31836:SF28">
    <property type="entry name" value="SRCR DOMAIN-CONTAINING PROTEIN-RELATED"/>
    <property type="match status" value="1"/>
</dbReference>
<sequence>MVPVIKELAFTSPLLVAPGFAAPLNRCTAVWETVAEIALERFDVTTTRYPGQAFSTVLSMVRTTAVEATPTATGRMPQEEWVALSTHVSATMHATTTGSTLVVQPATELSSILSAPAATSFTSSSSTASSGYNGACSKISPCIGDITYYDTANTTSNPSSCGTTNDGLTELVLALPQGIMTNSECGKSVTITYHDVTKTGIVVDKCPSVGCDNKSVDLSRAFFQALVGSLDAGRIPGVEWYIN</sequence>
<dbReference type="AlphaFoldDB" id="A0A0F7TSD4"/>
<keyword evidence="1" id="KW-0732">Signal</keyword>
<dbReference type="PANTHER" id="PTHR31836">
    <property type="match status" value="1"/>
</dbReference>
<organism evidence="2 3">
    <name type="scientific">Penicillium brasilianum</name>
    <dbReference type="NCBI Taxonomy" id="104259"/>
    <lineage>
        <taxon>Eukaryota</taxon>
        <taxon>Fungi</taxon>
        <taxon>Dikarya</taxon>
        <taxon>Ascomycota</taxon>
        <taxon>Pezizomycotina</taxon>
        <taxon>Eurotiomycetes</taxon>
        <taxon>Eurotiomycetidae</taxon>
        <taxon>Eurotiales</taxon>
        <taxon>Aspergillaceae</taxon>
        <taxon>Penicillium</taxon>
    </lineage>
</organism>
<dbReference type="InterPro" id="IPR036908">
    <property type="entry name" value="RlpA-like_sf"/>
</dbReference>